<dbReference type="OrthoDB" id="4641860at2"/>
<accession>A0A7I7XSJ4</accession>
<keyword evidence="2" id="KW-1185">Reference proteome</keyword>
<organism evidence="1 2">
    <name type="scientific">Mycolicibacterium confluentis</name>
    <dbReference type="NCBI Taxonomy" id="28047"/>
    <lineage>
        <taxon>Bacteria</taxon>
        <taxon>Bacillati</taxon>
        <taxon>Actinomycetota</taxon>
        <taxon>Actinomycetes</taxon>
        <taxon>Mycobacteriales</taxon>
        <taxon>Mycobacteriaceae</taxon>
        <taxon>Mycolicibacterium</taxon>
    </lineage>
</organism>
<dbReference type="RefSeq" id="WP_085155195.1">
    <property type="nucleotide sequence ID" value="NZ_AP022612.1"/>
</dbReference>
<evidence type="ECO:0000313" key="2">
    <source>
        <dbReference type="Proteomes" id="UP000466931"/>
    </source>
</evidence>
<dbReference type="Proteomes" id="UP000466931">
    <property type="component" value="Chromosome"/>
</dbReference>
<sequence>MYQNPVQYRAHQPYPAQRAYPAYPAHPAYAAAQPFPARPSGGTAITGAILSLLGGLAQVVTVFGSLVALTLTSDSTVSQYLPDWYGAVMVLTLLVSVALCAGLLVGGGFLTAGRSWARIVVAASCGVAIVFGIVSEVVASAMYRGMGADIAAGQGSSSVFGFLGLIFPIATAVLVLLPSTAAWCRSRGV</sequence>
<dbReference type="EMBL" id="AP022612">
    <property type="protein sequence ID" value="BBZ31902.1"/>
    <property type="molecule type" value="Genomic_DNA"/>
</dbReference>
<name>A0A7I7XSJ4_9MYCO</name>
<proteinExistence type="predicted"/>
<evidence type="ECO:0000313" key="1">
    <source>
        <dbReference type="EMBL" id="BBZ31902.1"/>
    </source>
</evidence>
<dbReference type="AlphaFoldDB" id="A0A7I7XSJ4"/>
<protein>
    <submittedName>
        <fullName evidence="1">Uncharacterized protein</fullName>
    </submittedName>
</protein>
<reference evidence="1" key="1">
    <citation type="journal article" date="2019" name="Emerg. Microbes Infect.">
        <title>Comprehensive subspecies identification of 175 nontuberculous mycobacteria species based on 7547 genomic profiles.</title>
        <authorList>
            <person name="Matsumoto Y."/>
            <person name="Kinjo T."/>
            <person name="Motooka D."/>
            <person name="Nabeya D."/>
            <person name="Jung N."/>
            <person name="Uechi K."/>
            <person name="Horii T."/>
            <person name="Iida T."/>
            <person name="Fujita J."/>
            <person name="Nakamura S."/>
        </authorList>
    </citation>
    <scope>NUCLEOTIDE SEQUENCE [LARGE SCALE GENOMIC DNA]</scope>
    <source>
        <strain evidence="1">JCM 13671</strain>
    </source>
</reference>
<gene>
    <name evidence="1" type="ORF">MCNF_05070</name>
</gene>
<reference evidence="1" key="2">
    <citation type="submission" date="2020-02" db="EMBL/GenBank/DDBJ databases">
        <authorList>
            <person name="Matsumoto Y."/>
            <person name="Motooka D."/>
            <person name="Nakamura S."/>
        </authorList>
    </citation>
    <scope>NUCLEOTIDE SEQUENCE</scope>
    <source>
        <strain evidence="1">JCM 13671</strain>
    </source>
</reference>